<dbReference type="PANTHER" id="PTHR43649:SF12">
    <property type="entry name" value="DIACETYLCHITOBIOSE BINDING PROTEIN DASA"/>
    <property type="match status" value="1"/>
</dbReference>
<evidence type="ECO:0008006" key="2">
    <source>
        <dbReference type="Google" id="ProtNLM"/>
    </source>
</evidence>
<comment type="caution">
    <text evidence="1">The sequence shown here is derived from an EMBL/GenBank/DDBJ whole genome shotgun (WGS) entry which is preliminary data.</text>
</comment>
<dbReference type="PANTHER" id="PTHR43649">
    <property type="entry name" value="ARABINOSE-BINDING PROTEIN-RELATED"/>
    <property type="match status" value="1"/>
</dbReference>
<feature type="non-terminal residue" evidence="1">
    <location>
        <position position="1"/>
    </location>
</feature>
<dbReference type="InterPro" id="IPR006059">
    <property type="entry name" value="SBP"/>
</dbReference>
<sequence>IPWGEYWTKLPIVMAAGTPPDMCWQHCSRSQTFPAKGWLLPLDDYIEIAPPDGWPDDWWPTAYHPYIWKGKQTAIPYDWCPQLFYVNREIMDQFIDYPGDFNWTIDDFLEAAIKATSEGPEGPIFGATYNFAGEGVWRTAKTMEGAGLLSSAAEGLGEG</sequence>
<reference evidence="1" key="1">
    <citation type="journal article" date="2014" name="Front. Microbiol.">
        <title>High frequency of phylogenetically diverse reductive dehalogenase-homologous genes in deep subseafloor sedimentary metagenomes.</title>
        <authorList>
            <person name="Kawai M."/>
            <person name="Futagami T."/>
            <person name="Toyoda A."/>
            <person name="Takaki Y."/>
            <person name="Nishi S."/>
            <person name="Hori S."/>
            <person name="Arai W."/>
            <person name="Tsubouchi T."/>
            <person name="Morono Y."/>
            <person name="Uchiyama I."/>
            <person name="Ito T."/>
            <person name="Fujiyama A."/>
            <person name="Inagaki F."/>
            <person name="Takami H."/>
        </authorList>
    </citation>
    <scope>NUCLEOTIDE SEQUENCE</scope>
    <source>
        <strain evidence="1">Expedition CK06-06</strain>
    </source>
</reference>
<gene>
    <name evidence="1" type="ORF">S12H4_57651</name>
</gene>
<dbReference type="Gene3D" id="3.40.190.10">
    <property type="entry name" value="Periplasmic binding protein-like II"/>
    <property type="match status" value="1"/>
</dbReference>
<evidence type="ECO:0000313" key="1">
    <source>
        <dbReference type="EMBL" id="GAJ24025.1"/>
    </source>
</evidence>
<dbReference type="AlphaFoldDB" id="X1W2N7"/>
<name>X1W2N7_9ZZZZ</name>
<accession>X1W2N7</accession>
<dbReference type="Pfam" id="PF01547">
    <property type="entry name" value="SBP_bac_1"/>
    <property type="match status" value="1"/>
</dbReference>
<dbReference type="SUPFAM" id="SSF53850">
    <property type="entry name" value="Periplasmic binding protein-like II"/>
    <property type="match status" value="1"/>
</dbReference>
<dbReference type="EMBL" id="BARW01037320">
    <property type="protein sequence ID" value="GAJ24025.1"/>
    <property type="molecule type" value="Genomic_DNA"/>
</dbReference>
<dbReference type="InterPro" id="IPR050490">
    <property type="entry name" value="Bact_solute-bd_prot1"/>
</dbReference>
<protein>
    <recommendedName>
        <fullName evidence="2">Extracellular solute-binding protein</fullName>
    </recommendedName>
</protein>
<proteinExistence type="predicted"/>
<organism evidence="1">
    <name type="scientific">marine sediment metagenome</name>
    <dbReference type="NCBI Taxonomy" id="412755"/>
    <lineage>
        <taxon>unclassified sequences</taxon>
        <taxon>metagenomes</taxon>
        <taxon>ecological metagenomes</taxon>
    </lineage>
</organism>